<name>D5U2E4_THEAM</name>
<dbReference type="Proteomes" id="UP000002376">
    <property type="component" value="Chromosome"/>
</dbReference>
<reference evidence="2" key="2">
    <citation type="journal article" date="2010" name="Stand. Genomic Sci.">
        <title>Complete genome sequence of Thermosphaera aggregans type strain (M11TLT).</title>
        <authorList>
            <person name="Spring S."/>
            <person name="Rachel R."/>
            <person name="Lapidus A."/>
            <person name="Davenport K."/>
            <person name="Tice H."/>
            <person name="Copeland A."/>
            <person name="Cheng J.-F."/>
            <person name="Lucas S."/>
            <person name="Chen F."/>
            <person name="Nolan M."/>
            <person name="Bruce D."/>
            <person name="Goodwin L."/>
            <person name="Pitluck S."/>
            <person name="Ivanova N."/>
            <person name="Mavromatis K."/>
            <person name="Ovchinnikova G."/>
            <person name="Pati A."/>
            <person name="Chen A."/>
            <person name="Palaniappan K."/>
            <person name="Land M."/>
            <person name="Hauser L."/>
            <person name="Chang Y.-J."/>
            <person name="Jeffries C.C."/>
            <person name="Brettin T."/>
            <person name="Detter J.C."/>
            <person name="Tapia R."/>
            <person name="Han C."/>
            <person name="Heimerl T."/>
            <person name="Weikl F."/>
            <person name="Brambilla E."/>
            <person name="Goker M."/>
            <person name="Bristow J."/>
            <person name="Eisen J.A."/>
            <person name="Markowitz V."/>
            <person name="Hugenholtz P."/>
            <person name="Kyrpides N.C."/>
            <person name="Klenk H.-P."/>
        </authorList>
    </citation>
    <scope>NUCLEOTIDE SEQUENCE [LARGE SCALE GENOMIC DNA]</scope>
    <source>
        <strain evidence="2">DSM 11486 / M11TL</strain>
    </source>
</reference>
<evidence type="ECO:0000313" key="2">
    <source>
        <dbReference type="Proteomes" id="UP000002376"/>
    </source>
</evidence>
<accession>D5U2E4</accession>
<protein>
    <recommendedName>
        <fullName evidence="3">Ferritin-like domain-containing protein</fullName>
    </recommendedName>
</protein>
<dbReference type="GeneID" id="9166048"/>
<keyword evidence="2" id="KW-1185">Reference proteome</keyword>
<dbReference type="EMBL" id="CP001939">
    <property type="protein sequence ID" value="ADG91294.1"/>
    <property type="molecule type" value="Genomic_DNA"/>
</dbReference>
<reference key="3">
    <citation type="submission" date="2010-02" db="EMBL/GenBank/DDBJ databases">
        <title>Complete genome sequence of Thermosphaera aggregans type strain (M11TL).</title>
        <authorList>
            <consortium name="US DOE Joint Genome Institute (JGI-PGF)"/>
            <person name="Spring S."/>
            <person name="Lapidus A."/>
            <person name="Munk C."/>
            <person name="Schroeder M."/>
            <person name="Glavina Del Rio T."/>
            <person name="Tice H."/>
            <person name="Copeland A."/>
            <person name="Cheng J.-F."/>
            <person name="Lucas S."/>
            <person name="Chen F."/>
            <person name="Nolan M."/>
            <person name="Bruce D."/>
            <person name="Goodwin L."/>
            <person name="Pitluck S."/>
            <person name="Ivanova N."/>
            <person name="Mavromatis K."/>
            <person name="Ovchinnikova G."/>
            <person name="Pati A."/>
            <person name="Chen A."/>
            <person name="Palaniappan K."/>
            <person name="Land M."/>
            <person name="Hauser L."/>
            <person name="Chang Y.-J."/>
            <person name="Jeffries C.C."/>
            <person name="Brettin T."/>
            <person name="Detter J.C."/>
            <person name="Tapia R."/>
            <person name="Han C."/>
            <person name="Chain P."/>
            <person name="Heimerl T."/>
            <person name="Weik F."/>
            <person name="Goker M."/>
            <person name="Rachel R."/>
            <person name="Bristow J."/>
            <person name="Eisen J.A."/>
            <person name="Markowitz V."/>
            <person name="Hugenholtz P."/>
            <person name="Kyrpides N.C."/>
            <person name="Klenk H.-P."/>
        </authorList>
    </citation>
    <scope>NUCLEOTIDE SEQUENCE</scope>
    <source>
        <strain>DSM 11486</strain>
    </source>
</reference>
<dbReference type="OrthoDB" id="378585at2157"/>
<evidence type="ECO:0008006" key="3">
    <source>
        <dbReference type="Google" id="ProtNLM"/>
    </source>
</evidence>
<dbReference type="eggNOG" id="arCOG10989">
    <property type="taxonomic scope" value="Archaea"/>
</dbReference>
<evidence type="ECO:0000313" key="1">
    <source>
        <dbReference type="EMBL" id="ADG91294.1"/>
    </source>
</evidence>
<dbReference type="KEGG" id="tag:Tagg_1024"/>
<proteinExistence type="predicted"/>
<dbReference type="AlphaFoldDB" id="D5U2E4"/>
<reference evidence="1 2" key="1">
    <citation type="journal article" date="2010" name="Stand. Genomic Sci.">
        <title>Complete genome sequence of Thermosphaera aggregans type strain (M11TL).</title>
        <authorList>
            <person name="Spring S."/>
            <person name="Rachel R."/>
            <person name="Lapidus A."/>
            <person name="Davenport K."/>
            <person name="Tice H."/>
            <person name="Copeland A."/>
            <person name="Cheng J.F."/>
            <person name="Lucas S."/>
            <person name="Chen F."/>
            <person name="Nolan M."/>
            <person name="Bruce D."/>
            <person name="Goodwin L."/>
            <person name="Pitluck S."/>
            <person name="Ivanova N."/>
            <person name="Mavromatis K."/>
            <person name="Ovchinnikova G."/>
            <person name="Pati A."/>
            <person name="Chen A."/>
            <person name="Palaniappan K."/>
            <person name="Land M."/>
            <person name="Hauser L."/>
            <person name="Chang Y.J."/>
            <person name="Jeffries C.C."/>
            <person name="Brettin T."/>
            <person name="Detter J.C."/>
            <person name="Tapia R."/>
            <person name="Han C."/>
            <person name="Heimerl T."/>
            <person name="Weikl F."/>
            <person name="Brambilla E."/>
            <person name="Goker M."/>
            <person name="Bristow J."/>
            <person name="Eisen J.A."/>
            <person name="Markowitz V."/>
            <person name="Hugenholtz P."/>
            <person name="Kyrpides N.C."/>
            <person name="Klenk H.P."/>
        </authorList>
    </citation>
    <scope>NUCLEOTIDE SEQUENCE [LARGE SCALE GENOMIC DNA]</scope>
    <source>
        <strain evidence="2">DSM 11486 / M11TL</strain>
    </source>
</reference>
<organism evidence="1 2">
    <name type="scientific">Thermosphaera aggregans (strain DSM 11486 / M11TL)</name>
    <dbReference type="NCBI Taxonomy" id="633148"/>
    <lineage>
        <taxon>Archaea</taxon>
        <taxon>Thermoproteota</taxon>
        <taxon>Thermoprotei</taxon>
        <taxon>Desulfurococcales</taxon>
        <taxon>Desulfurococcaceae</taxon>
        <taxon>Thermosphaera</taxon>
    </lineage>
</organism>
<gene>
    <name evidence="1" type="ordered locus">Tagg_1024</name>
</gene>
<dbReference type="HOGENOM" id="CLU_1431708_0_0_2"/>
<dbReference type="RefSeq" id="WP_013129887.1">
    <property type="nucleotide sequence ID" value="NC_014160.1"/>
</dbReference>
<sequence length="189" mass="21344">MKFLRELCPFYEHENIYAGKPFNLSMGEEFMIDGKLLYCSIELERRVASLYQELASVVEGRDKFASILLKQIGLESGVHSEVLRSLSMVLGSYEETGDCPAVIGEAWRRVEEAYSKIKQGKVAEAKSVLKDLVFLEGFIGEETYHKLLLPLISKLLQDEAHVGLAKLSIEKIVQDEAFHEKAVKKMAET</sequence>